<dbReference type="SUPFAM" id="SSF56672">
    <property type="entry name" value="DNA/RNA polymerases"/>
    <property type="match status" value="1"/>
</dbReference>
<dbReference type="AlphaFoldDB" id="A0A484LNN4"/>
<name>A0A484LNN4_9ASTE</name>
<dbReference type="CDD" id="cd01650">
    <property type="entry name" value="RT_nLTR_like"/>
    <property type="match status" value="1"/>
</dbReference>
<protein>
    <recommendedName>
        <fullName evidence="1">Reverse transcriptase domain-containing protein</fullName>
    </recommendedName>
</protein>
<proteinExistence type="predicted"/>
<evidence type="ECO:0000313" key="2">
    <source>
        <dbReference type="EMBL" id="VFQ77971.1"/>
    </source>
</evidence>
<accession>A0A484LNN4</accession>
<dbReference type="InterPro" id="IPR000477">
    <property type="entry name" value="RT_dom"/>
</dbReference>
<feature type="domain" description="Reverse transcriptase" evidence="1">
    <location>
        <begin position="201"/>
        <end position="479"/>
    </location>
</feature>
<dbReference type="OrthoDB" id="1702117at2759"/>
<gene>
    <name evidence="2" type="ORF">CCAM_LOCUS19747</name>
</gene>
<organism evidence="2 3">
    <name type="scientific">Cuscuta campestris</name>
    <dbReference type="NCBI Taxonomy" id="132261"/>
    <lineage>
        <taxon>Eukaryota</taxon>
        <taxon>Viridiplantae</taxon>
        <taxon>Streptophyta</taxon>
        <taxon>Embryophyta</taxon>
        <taxon>Tracheophyta</taxon>
        <taxon>Spermatophyta</taxon>
        <taxon>Magnoliopsida</taxon>
        <taxon>eudicotyledons</taxon>
        <taxon>Gunneridae</taxon>
        <taxon>Pentapetalae</taxon>
        <taxon>asterids</taxon>
        <taxon>lamiids</taxon>
        <taxon>Solanales</taxon>
        <taxon>Convolvulaceae</taxon>
        <taxon>Cuscuteae</taxon>
        <taxon>Cuscuta</taxon>
        <taxon>Cuscuta subgen. Grammica</taxon>
        <taxon>Cuscuta sect. Cleistogrammica</taxon>
    </lineage>
</organism>
<sequence length="564" mass="63576">MRASPTLSKKLGQPALPLEEAEAKAIQSQKAFEDAPNDVNRTTAQRDNAALILATNMEVEYWKQKSQIRWLDKGDSNTKLFQAFAKGKRKKLQISHIIDGNGNGLHSMDEIKQEAIRHFQNQFQAPKTPNPNLESTLPYICSLVSTEDNLMLTALPSLAAVNETVWDFDPNSASGPDGFNGIFFRTCWDLIQQDVLTASQEFFLGLPIPKGYDSTIITLIPKKDPKRLDDYRLISLSTFISKINTKLLANRLKKLLPKIISPEQGAFQKGKSIDDHILLAQEAIHGLDRKVFGGNLIIKIDMEKAFDSMNWNFLEGILRAFGFSQAAINLLMTNLRNTLISMLINGEPQGFSAMSRGVKQGDPLSPLLFIIWFEAFSRLLNNSMDRNTIKRFNMGIVKMPSHLIYADNLMVFTKGDILNLLKLNNILKVYKQASGQQINLSNSRFYTPKSISTDQQARMAKALSMNCGSLPFTYLGATLRRGILKKVDCNGLLSHVYKHLSSWYSRTLNQMGRLILIKHVLSSIPLHLIAVQSLPRSIIRTLHSLMANFLWGQKDGRAKYHRRN</sequence>
<dbReference type="PANTHER" id="PTHR31635:SF196">
    <property type="entry name" value="REVERSE TRANSCRIPTASE DOMAIN-CONTAINING PROTEIN-RELATED"/>
    <property type="match status" value="1"/>
</dbReference>
<evidence type="ECO:0000259" key="1">
    <source>
        <dbReference type="PROSITE" id="PS50878"/>
    </source>
</evidence>
<dbReference type="PANTHER" id="PTHR31635">
    <property type="entry name" value="REVERSE TRANSCRIPTASE DOMAIN-CONTAINING PROTEIN-RELATED"/>
    <property type="match status" value="1"/>
</dbReference>
<dbReference type="Proteomes" id="UP000595140">
    <property type="component" value="Unassembled WGS sequence"/>
</dbReference>
<keyword evidence="3" id="KW-1185">Reference proteome</keyword>
<dbReference type="PROSITE" id="PS50878">
    <property type="entry name" value="RT_POL"/>
    <property type="match status" value="1"/>
</dbReference>
<evidence type="ECO:0000313" key="3">
    <source>
        <dbReference type="Proteomes" id="UP000595140"/>
    </source>
</evidence>
<dbReference type="EMBL" id="OOIL02001755">
    <property type="protein sequence ID" value="VFQ77971.1"/>
    <property type="molecule type" value="Genomic_DNA"/>
</dbReference>
<dbReference type="Pfam" id="PF00078">
    <property type="entry name" value="RVT_1"/>
    <property type="match status" value="1"/>
</dbReference>
<reference evidence="2 3" key="1">
    <citation type="submission" date="2018-04" db="EMBL/GenBank/DDBJ databases">
        <authorList>
            <person name="Vogel A."/>
        </authorList>
    </citation>
    <scope>NUCLEOTIDE SEQUENCE [LARGE SCALE GENOMIC DNA]</scope>
</reference>
<dbReference type="InterPro" id="IPR043502">
    <property type="entry name" value="DNA/RNA_pol_sf"/>
</dbReference>